<keyword evidence="6" id="KW-1185">Reference proteome</keyword>
<evidence type="ECO:0000313" key="5">
    <source>
        <dbReference type="EMBL" id="GGI10479.1"/>
    </source>
</evidence>
<accession>A0ABQ2BA12</accession>
<sequence length="204" mass="22315">MPARVRPGADIRRRDTAPGWDHPGMTTTTGTVTVRRVRAEEWRAVKELRLAALQDPMAPVAFLETYETAAARPDGFWQDRAQGNATGDAVAGFAAVAAGRWVGTVTALVEEPGQTDVLGGPVRRRQAHLVGVFVRPEHRGAGLLRRLFAAAEEWARSRGVEVARLCVHVDNPRAQAAYRKIGYTPSGERFILTAGEEIEMVRPL</sequence>
<dbReference type="InterPro" id="IPR000182">
    <property type="entry name" value="GNAT_dom"/>
</dbReference>
<dbReference type="Pfam" id="PF00583">
    <property type="entry name" value="Acetyltransf_1"/>
    <property type="match status" value="1"/>
</dbReference>
<dbReference type="PROSITE" id="PS51186">
    <property type="entry name" value="GNAT"/>
    <property type="match status" value="1"/>
</dbReference>
<name>A0ABQ2BA12_9MICO</name>
<feature type="compositionally biased region" description="Basic and acidic residues" evidence="3">
    <location>
        <begin position="7"/>
        <end position="16"/>
    </location>
</feature>
<reference evidence="6" key="1">
    <citation type="journal article" date="2019" name="Int. J. Syst. Evol. Microbiol.">
        <title>The Global Catalogue of Microorganisms (GCM) 10K type strain sequencing project: providing services to taxonomists for standard genome sequencing and annotation.</title>
        <authorList>
            <consortium name="The Broad Institute Genomics Platform"/>
            <consortium name="The Broad Institute Genome Sequencing Center for Infectious Disease"/>
            <person name="Wu L."/>
            <person name="Ma J."/>
        </authorList>
    </citation>
    <scope>NUCLEOTIDE SEQUENCE [LARGE SCALE GENOMIC DNA]</scope>
    <source>
        <strain evidence="6">CCM 8653</strain>
    </source>
</reference>
<dbReference type="PANTHER" id="PTHR43420">
    <property type="entry name" value="ACETYLTRANSFERASE"/>
    <property type="match status" value="1"/>
</dbReference>
<dbReference type="Proteomes" id="UP000632535">
    <property type="component" value="Unassembled WGS sequence"/>
</dbReference>
<dbReference type="Gene3D" id="3.40.630.30">
    <property type="match status" value="1"/>
</dbReference>
<protein>
    <submittedName>
        <fullName evidence="5">N-acetyltransferase</fullName>
    </submittedName>
</protein>
<evidence type="ECO:0000259" key="4">
    <source>
        <dbReference type="PROSITE" id="PS51186"/>
    </source>
</evidence>
<comment type="caution">
    <text evidence="5">The sequence shown here is derived from an EMBL/GenBank/DDBJ whole genome shotgun (WGS) entry which is preliminary data.</text>
</comment>
<feature type="region of interest" description="Disordered" evidence="3">
    <location>
        <begin position="1"/>
        <end position="28"/>
    </location>
</feature>
<feature type="domain" description="N-acetyltransferase" evidence="4">
    <location>
        <begin position="32"/>
        <end position="204"/>
    </location>
</feature>
<evidence type="ECO:0000256" key="3">
    <source>
        <dbReference type="SAM" id="MobiDB-lite"/>
    </source>
</evidence>
<proteinExistence type="predicted"/>
<dbReference type="PANTHER" id="PTHR43420:SF44">
    <property type="entry name" value="ACETYLTRANSFERASE YPEA"/>
    <property type="match status" value="1"/>
</dbReference>
<organism evidence="5 6">
    <name type="scientific">Isoptericola cucumis</name>
    <dbReference type="NCBI Taxonomy" id="1776856"/>
    <lineage>
        <taxon>Bacteria</taxon>
        <taxon>Bacillati</taxon>
        <taxon>Actinomycetota</taxon>
        <taxon>Actinomycetes</taxon>
        <taxon>Micrococcales</taxon>
        <taxon>Promicromonosporaceae</taxon>
        <taxon>Isoptericola</taxon>
    </lineage>
</organism>
<dbReference type="SUPFAM" id="SSF55729">
    <property type="entry name" value="Acyl-CoA N-acyltransferases (Nat)"/>
    <property type="match status" value="1"/>
</dbReference>
<dbReference type="InterPro" id="IPR050680">
    <property type="entry name" value="YpeA/RimI_acetyltransf"/>
</dbReference>
<evidence type="ECO:0000313" key="6">
    <source>
        <dbReference type="Proteomes" id="UP000632535"/>
    </source>
</evidence>
<dbReference type="InterPro" id="IPR016181">
    <property type="entry name" value="Acyl_CoA_acyltransferase"/>
</dbReference>
<evidence type="ECO:0000256" key="2">
    <source>
        <dbReference type="ARBA" id="ARBA00023315"/>
    </source>
</evidence>
<evidence type="ECO:0000256" key="1">
    <source>
        <dbReference type="ARBA" id="ARBA00022679"/>
    </source>
</evidence>
<dbReference type="EMBL" id="BMDG01000011">
    <property type="protein sequence ID" value="GGI10479.1"/>
    <property type="molecule type" value="Genomic_DNA"/>
</dbReference>
<gene>
    <name evidence="5" type="ORF">GCM10007368_31440</name>
</gene>
<dbReference type="CDD" id="cd04301">
    <property type="entry name" value="NAT_SF"/>
    <property type="match status" value="1"/>
</dbReference>
<keyword evidence="2" id="KW-0012">Acyltransferase</keyword>
<keyword evidence="1" id="KW-0808">Transferase</keyword>